<organism evidence="2 3">
    <name type="scientific">Cyanobacterium stanieri LEGE 03274</name>
    <dbReference type="NCBI Taxonomy" id="1828756"/>
    <lineage>
        <taxon>Bacteria</taxon>
        <taxon>Bacillati</taxon>
        <taxon>Cyanobacteriota</taxon>
        <taxon>Cyanophyceae</taxon>
        <taxon>Oscillatoriophycideae</taxon>
        <taxon>Chroococcales</taxon>
        <taxon>Geminocystaceae</taxon>
        <taxon>Cyanobacterium</taxon>
    </lineage>
</organism>
<name>A0ABR9V4U8_9CHRO</name>
<protein>
    <recommendedName>
        <fullName evidence="4">CopG family transcriptional regulator</fullName>
    </recommendedName>
</protein>
<reference evidence="2 3" key="1">
    <citation type="submission" date="2020-10" db="EMBL/GenBank/DDBJ databases">
        <authorList>
            <person name="Castelo-Branco R."/>
            <person name="Eusebio N."/>
            <person name="Adriana R."/>
            <person name="Vieira A."/>
            <person name="Brugerolle De Fraissinette N."/>
            <person name="Rezende De Castro R."/>
            <person name="Schneider M.P."/>
            <person name="Vasconcelos V."/>
            <person name="Leao P.N."/>
        </authorList>
    </citation>
    <scope>NUCLEOTIDE SEQUENCE [LARGE SCALE GENOMIC DNA]</scope>
    <source>
        <strain evidence="2 3">LEGE 03274</strain>
    </source>
</reference>
<comment type="caution">
    <text evidence="2">The sequence shown here is derived from an EMBL/GenBank/DDBJ whole genome shotgun (WGS) entry which is preliminary data.</text>
</comment>
<gene>
    <name evidence="2" type="ORF">IQ215_09440</name>
</gene>
<proteinExistence type="predicted"/>
<dbReference type="RefSeq" id="WP_193801061.1">
    <property type="nucleotide sequence ID" value="NZ_JADEWC010000019.1"/>
</dbReference>
<keyword evidence="3" id="KW-1185">Reference proteome</keyword>
<dbReference type="Proteomes" id="UP000654604">
    <property type="component" value="Unassembled WGS sequence"/>
</dbReference>
<evidence type="ECO:0000313" key="2">
    <source>
        <dbReference type="EMBL" id="MBE9222915.1"/>
    </source>
</evidence>
<dbReference type="EMBL" id="JADEWC010000019">
    <property type="protein sequence ID" value="MBE9222915.1"/>
    <property type="molecule type" value="Genomic_DNA"/>
</dbReference>
<sequence length="131" mass="15483">MTQELNLQTANLYLNIPDEWLEKLDNIAVEKEKNIEQLVIDIIGNYLSNTQHLSENKQILEKYQKLSQRLEVLEKKDHQIERITTKLDILEKLVATLQTKVVKEDNTETNNDNWDDEFEDEPDEVLTDFLL</sequence>
<evidence type="ECO:0008006" key="4">
    <source>
        <dbReference type="Google" id="ProtNLM"/>
    </source>
</evidence>
<evidence type="ECO:0000256" key="1">
    <source>
        <dbReference type="SAM" id="Coils"/>
    </source>
</evidence>
<accession>A0ABR9V4U8</accession>
<feature type="coiled-coil region" evidence="1">
    <location>
        <begin position="21"/>
        <end position="100"/>
    </location>
</feature>
<evidence type="ECO:0000313" key="3">
    <source>
        <dbReference type="Proteomes" id="UP000654604"/>
    </source>
</evidence>
<keyword evidence="1" id="KW-0175">Coiled coil</keyword>